<protein>
    <recommendedName>
        <fullName evidence="3">RING-type E3 ubiquitin transferase</fullName>
        <ecNumber evidence="3">2.3.2.27</ecNumber>
    </recommendedName>
</protein>
<dbReference type="GO" id="GO:0016020">
    <property type="term" value="C:membrane"/>
    <property type="evidence" value="ECO:0007669"/>
    <property type="project" value="UniProtKB-SubCell"/>
</dbReference>
<dbReference type="GO" id="GO:0016567">
    <property type="term" value="P:protein ubiquitination"/>
    <property type="evidence" value="ECO:0007669"/>
    <property type="project" value="InterPro"/>
</dbReference>
<evidence type="ECO:0000256" key="1">
    <source>
        <dbReference type="ARBA" id="ARBA00000900"/>
    </source>
</evidence>
<dbReference type="Pfam" id="PF12483">
    <property type="entry name" value="GIDE"/>
    <property type="match status" value="1"/>
</dbReference>
<evidence type="ECO:0000313" key="14">
    <source>
        <dbReference type="EMBL" id="APW98237.1"/>
    </source>
</evidence>
<evidence type="ECO:0000256" key="11">
    <source>
        <dbReference type="ARBA" id="ARBA00023136"/>
    </source>
</evidence>
<evidence type="ECO:0000256" key="7">
    <source>
        <dbReference type="ARBA" id="ARBA00022771"/>
    </source>
</evidence>
<keyword evidence="9" id="KW-0862">Zinc</keyword>
<evidence type="ECO:0000256" key="4">
    <source>
        <dbReference type="ARBA" id="ARBA00022679"/>
    </source>
</evidence>
<keyword evidence="7" id="KW-0863">Zinc-finger</keyword>
<dbReference type="GO" id="GO:0008270">
    <property type="term" value="F:zinc ion binding"/>
    <property type="evidence" value="ECO:0007669"/>
    <property type="project" value="UniProtKB-KW"/>
</dbReference>
<dbReference type="STRING" id="358396.CHINAEXTREME_10735"/>
<dbReference type="Proteomes" id="UP000186547">
    <property type="component" value="Chromosome"/>
</dbReference>
<evidence type="ECO:0000259" key="13">
    <source>
        <dbReference type="Pfam" id="PF12483"/>
    </source>
</evidence>
<keyword evidence="8" id="KW-0833">Ubl conjugation pathway</keyword>
<dbReference type="EMBL" id="CP019285">
    <property type="protein sequence ID" value="APW98237.1"/>
    <property type="molecule type" value="Genomic_DNA"/>
</dbReference>
<feature type="transmembrane region" description="Helical" evidence="12">
    <location>
        <begin position="302"/>
        <end position="329"/>
    </location>
</feature>
<organism evidence="15 16">
    <name type="scientific">Natronobacterium lacisalsi AJ5</name>
    <dbReference type="NCBI Taxonomy" id="358396"/>
    <lineage>
        <taxon>Archaea</taxon>
        <taxon>Methanobacteriati</taxon>
        <taxon>Methanobacteriota</taxon>
        <taxon>Stenosarchaea group</taxon>
        <taxon>Halobacteria</taxon>
        <taxon>Halobacteriales</taxon>
        <taxon>Natrialbaceae</taxon>
        <taxon>Natronobacterium</taxon>
    </lineage>
</organism>
<dbReference type="eggNOG" id="arCOG06218">
    <property type="taxonomic scope" value="Archaea"/>
</dbReference>
<evidence type="ECO:0000256" key="10">
    <source>
        <dbReference type="ARBA" id="ARBA00022989"/>
    </source>
</evidence>
<accession>M0L3V1</accession>
<evidence type="ECO:0000256" key="3">
    <source>
        <dbReference type="ARBA" id="ARBA00012483"/>
    </source>
</evidence>
<keyword evidence="11 12" id="KW-0472">Membrane</keyword>
<reference evidence="14" key="3">
    <citation type="submission" date="2017-01" db="EMBL/GenBank/DDBJ databases">
        <authorList>
            <person name="Mah S.A."/>
            <person name="Swanson W.J."/>
            <person name="Moy G.W."/>
            <person name="Vacquier V.D."/>
        </authorList>
    </citation>
    <scope>NUCLEOTIDE SEQUENCE</scope>
    <source>
        <strain evidence="14">AJ5</strain>
    </source>
</reference>
<evidence type="ECO:0000313" key="15">
    <source>
        <dbReference type="EMBL" id="EMA28221.1"/>
    </source>
</evidence>
<gene>
    <name evidence="15" type="ORF">C445_19318</name>
    <name evidence="14" type="ORF">CHINAEXTREME_10735</name>
</gene>
<evidence type="ECO:0000256" key="2">
    <source>
        <dbReference type="ARBA" id="ARBA00004141"/>
    </source>
</evidence>
<feature type="transmembrane region" description="Helical" evidence="12">
    <location>
        <begin position="35"/>
        <end position="57"/>
    </location>
</feature>
<comment type="catalytic activity">
    <reaction evidence="1">
        <text>S-ubiquitinyl-[E2 ubiquitin-conjugating enzyme]-L-cysteine + [acceptor protein]-L-lysine = [E2 ubiquitin-conjugating enzyme]-L-cysteine + N(6)-ubiquitinyl-[acceptor protein]-L-lysine.</text>
        <dbReference type="EC" id="2.3.2.27"/>
    </reaction>
</comment>
<evidence type="ECO:0000256" key="12">
    <source>
        <dbReference type="SAM" id="Phobius"/>
    </source>
</evidence>
<sequence>MAHVWLLVVGLAVWNDDARTGLDWLDRRVDLDPRLYAVAMGVATLLTWLPFALGRYPVGPGNPFGRSRIVLGVIVAGGLLVGTGCYLLAGAATNARSYLAVRRSRPIEAAGVEAESGLIRVDGEVTPIEGTLEAPVSGTEAVQYRLDATRVAEDERLPTESPTVGAGRGTEPGFAGLGSLLVDHTERVDERRVPFAVRDETGRIAVDPEGATVRLERSASVPVPADAAPPEPLATRLLETDGEDPEADAAVYHESVLEPGDEVTVVGVARDGPTITDAPSMPEFVVVPGNDRAVDRHFRRTIAGCAFGATVTGATGLWLLLGLAGHGWWLF</sequence>
<evidence type="ECO:0000256" key="8">
    <source>
        <dbReference type="ARBA" id="ARBA00022786"/>
    </source>
</evidence>
<keyword evidence="5 12" id="KW-0812">Transmembrane</keyword>
<keyword evidence="10 12" id="KW-1133">Transmembrane helix</keyword>
<dbReference type="EMBL" id="AOLZ01000075">
    <property type="protein sequence ID" value="EMA28221.1"/>
    <property type="molecule type" value="Genomic_DNA"/>
</dbReference>
<keyword evidence="6" id="KW-0479">Metal-binding</keyword>
<evidence type="ECO:0000313" key="17">
    <source>
        <dbReference type="Proteomes" id="UP000186547"/>
    </source>
</evidence>
<name>M0L3V1_NATLA</name>
<evidence type="ECO:0000313" key="16">
    <source>
        <dbReference type="Proteomes" id="UP000011555"/>
    </source>
</evidence>
<dbReference type="GO" id="GO:0061630">
    <property type="term" value="F:ubiquitin protein ligase activity"/>
    <property type="evidence" value="ECO:0007669"/>
    <property type="project" value="UniProtKB-EC"/>
</dbReference>
<evidence type="ECO:0000256" key="5">
    <source>
        <dbReference type="ARBA" id="ARBA00022692"/>
    </source>
</evidence>
<dbReference type="EC" id="2.3.2.27" evidence="3"/>
<dbReference type="AlphaFoldDB" id="M0L3V1"/>
<evidence type="ECO:0000256" key="9">
    <source>
        <dbReference type="ARBA" id="ARBA00022833"/>
    </source>
</evidence>
<feature type="transmembrane region" description="Helical" evidence="12">
    <location>
        <begin position="69"/>
        <end position="89"/>
    </location>
</feature>
<keyword evidence="16" id="KW-1185">Reference proteome</keyword>
<feature type="domain" description="E3 Ubiquitin ligase MUL1-like" evidence="13">
    <location>
        <begin position="190"/>
        <end position="319"/>
    </location>
</feature>
<comment type="subcellular location">
    <subcellularLocation>
        <location evidence="2">Membrane</location>
        <topology evidence="2">Multi-pass membrane protein</topology>
    </subcellularLocation>
</comment>
<dbReference type="Proteomes" id="UP000011555">
    <property type="component" value="Unassembled WGS sequence"/>
</dbReference>
<dbReference type="InterPro" id="IPR022170">
    <property type="entry name" value="MUL1-like"/>
</dbReference>
<dbReference type="KEGG" id="hlc:CHINAEXTREME10735"/>
<reference evidence="14 17" key="1">
    <citation type="journal article" date="2011" name="J. Bacteriol.">
        <title>Genome sequence of Halobiforma lacisalsi AJ5, an extremely halophilic archaeon which harbors a bop gene.</title>
        <authorList>
            <person name="Jiang X."/>
            <person name="Wang S."/>
            <person name="Cheng H."/>
            <person name="Huo Y."/>
            <person name="Zhang X."/>
            <person name="Zhu X."/>
            <person name="Han X."/>
            <person name="Ni P."/>
            <person name="Wu M."/>
        </authorList>
    </citation>
    <scope>NUCLEOTIDE SEQUENCE [LARGE SCALE GENOMIC DNA]</scope>
    <source>
        <strain evidence="14 17">AJ5</strain>
    </source>
</reference>
<proteinExistence type="predicted"/>
<reference evidence="15 16" key="2">
    <citation type="journal article" date="2014" name="PLoS Genet.">
        <title>Phylogenetically driven sequencing of extremely halophilic archaea reveals strategies for static and dynamic osmo-response.</title>
        <authorList>
            <person name="Becker E.A."/>
            <person name="Seitzer P.M."/>
            <person name="Tritt A."/>
            <person name="Larsen D."/>
            <person name="Krusor M."/>
            <person name="Yao A.I."/>
            <person name="Wu D."/>
            <person name="Madern D."/>
            <person name="Eisen J.A."/>
            <person name="Darling A.E."/>
            <person name="Facciotti M.T."/>
        </authorList>
    </citation>
    <scope>NUCLEOTIDE SEQUENCE [LARGE SCALE GENOMIC DNA]</scope>
    <source>
        <strain evidence="15 16">AJ5</strain>
    </source>
</reference>
<keyword evidence="4" id="KW-0808">Transferase</keyword>
<evidence type="ECO:0000256" key="6">
    <source>
        <dbReference type="ARBA" id="ARBA00022723"/>
    </source>
</evidence>